<feature type="domain" description="PIN" evidence="9">
    <location>
        <begin position="2"/>
        <end position="123"/>
    </location>
</feature>
<proteinExistence type="inferred from homology"/>
<dbReference type="Proteomes" id="UP000292085">
    <property type="component" value="Unassembled WGS sequence"/>
</dbReference>
<gene>
    <name evidence="8" type="primary">vapC</name>
    <name evidence="10" type="ORF">EWE75_16935</name>
</gene>
<dbReference type="SUPFAM" id="SSF88723">
    <property type="entry name" value="PIN domain-like"/>
    <property type="match status" value="1"/>
</dbReference>
<dbReference type="EMBL" id="SGIS01000029">
    <property type="protein sequence ID" value="RZF63235.1"/>
    <property type="molecule type" value="Genomic_DNA"/>
</dbReference>
<keyword evidence="5 8" id="KW-0378">Hydrolase</keyword>
<evidence type="ECO:0000256" key="7">
    <source>
        <dbReference type="ARBA" id="ARBA00038093"/>
    </source>
</evidence>
<evidence type="ECO:0000256" key="2">
    <source>
        <dbReference type="ARBA" id="ARBA00022649"/>
    </source>
</evidence>
<dbReference type="OrthoDB" id="7188375at2"/>
<evidence type="ECO:0000256" key="4">
    <source>
        <dbReference type="ARBA" id="ARBA00022723"/>
    </source>
</evidence>
<evidence type="ECO:0000256" key="8">
    <source>
        <dbReference type="HAMAP-Rule" id="MF_00265"/>
    </source>
</evidence>
<evidence type="ECO:0000256" key="1">
    <source>
        <dbReference type="ARBA" id="ARBA00001946"/>
    </source>
</evidence>
<evidence type="ECO:0000259" key="9">
    <source>
        <dbReference type="Pfam" id="PF01850"/>
    </source>
</evidence>
<dbReference type="PANTHER" id="PTHR33653">
    <property type="entry name" value="RIBONUCLEASE VAPC2"/>
    <property type="match status" value="1"/>
</dbReference>
<dbReference type="CDD" id="cd18746">
    <property type="entry name" value="PIN_VapC4-5_FitB-like"/>
    <property type="match status" value="1"/>
</dbReference>
<comment type="function">
    <text evidence="8">Toxic component of a toxin-antitoxin (TA) system. An RNase.</text>
</comment>
<dbReference type="Gene3D" id="3.40.50.1010">
    <property type="entry name" value="5'-nuclease"/>
    <property type="match status" value="1"/>
</dbReference>
<evidence type="ECO:0000256" key="6">
    <source>
        <dbReference type="ARBA" id="ARBA00022842"/>
    </source>
</evidence>
<dbReference type="GO" id="GO:0004540">
    <property type="term" value="F:RNA nuclease activity"/>
    <property type="evidence" value="ECO:0007669"/>
    <property type="project" value="InterPro"/>
</dbReference>
<accession>A0A4Q6XTN7</accession>
<keyword evidence="8" id="KW-0800">Toxin</keyword>
<feature type="binding site" evidence="8">
    <location>
        <position position="105"/>
    </location>
    <ligand>
        <name>Mg(2+)</name>
        <dbReference type="ChEBI" id="CHEBI:18420"/>
    </ligand>
</feature>
<sequence length="148" mass="16210">MYLLDTNVISELRKLGTARADSNVTAWVNAASADSFVISAVSVMEMQMGIHRIAHRGDVAQARLLEAWLHTYILPAFEGRILPCDTAVALQCAALHVPDPASERDAWIAATAMVHDLAVVTRNVADFQHSKVRIINPWEPTPQSGKQP</sequence>
<dbReference type="PANTHER" id="PTHR33653:SF1">
    <property type="entry name" value="RIBONUCLEASE VAPC2"/>
    <property type="match status" value="1"/>
</dbReference>
<dbReference type="AlphaFoldDB" id="A0A4Q6XTN7"/>
<dbReference type="GO" id="GO:0016787">
    <property type="term" value="F:hydrolase activity"/>
    <property type="evidence" value="ECO:0007669"/>
    <property type="project" value="UniProtKB-KW"/>
</dbReference>
<dbReference type="Pfam" id="PF01850">
    <property type="entry name" value="PIN"/>
    <property type="match status" value="1"/>
</dbReference>
<comment type="similarity">
    <text evidence="7 8">Belongs to the PINc/VapC protein family.</text>
</comment>
<keyword evidence="2 8" id="KW-1277">Toxin-antitoxin system</keyword>
<protein>
    <recommendedName>
        <fullName evidence="8">Ribonuclease VapC</fullName>
        <shortName evidence="8">RNase VapC</shortName>
        <ecNumber evidence="8">3.1.-.-</ecNumber>
    </recommendedName>
    <alternativeName>
        <fullName evidence="8">Toxin VapC</fullName>
    </alternativeName>
</protein>
<evidence type="ECO:0000313" key="11">
    <source>
        <dbReference type="Proteomes" id="UP000292085"/>
    </source>
</evidence>
<organism evidence="10 11">
    <name type="scientific">Sphingomonas populi</name>
    <dbReference type="NCBI Taxonomy" id="2484750"/>
    <lineage>
        <taxon>Bacteria</taxon>
        <taxon>Pseudomonadati</taxon>
        <taxon>Pseudomonadota</taxon>
        <taxon>Alphaproteobacteria</taxon>
        <taxon>Sphingomonadales</taxon>
        <taxon>Sphingomonadaceae</taxon>
        <taxon>Sphingomonas</taxon>
    </lineage>
</organism>
<dbReference type="InterPro" id="IPR029060">
    <property type="entry name" value="PIN-like_dom_sf"/>
</dbReference>
<evidence type="ECO:0000256" key="5">
    <source>
        <dbReference type="ARBA" id="ARBA00022801"/>
    </source>
</evidence>
<keyword evidence="6 8" id="KW-0460">Magnesium</keyword>
<keyword evidence="4 8" id="KW-0479">Metal-binding</keyword>
<reference evidence="10 11" key="1">
    <citation type="submission" date="2019-02" db="EMBL/GenBank/DDBJ databases">
        <authorList>
            <person name="Li Y."/>
        </authorList>
    </citation>
    <scope>NUCLEOTIDE SEQUENCE [LARGE SCALE GENOMIC DNA]</scope>
    <source>
        <strain evidence="10 11">3-7</strain>
    </source>
</reference>
<comment type="caution">
    <text evidence="10">The sequence shown here is derived from an EMBL/GenBank/DDBJ whole genome shotgun (WGS) entry which is preliminary data.</text>
</comment>
<name>A0A4Q6XTN7_9SPHN</name>
<dbReference type="HAMAP" id="MF_00265">
    <property type="entry name" value="VapC_Nob1"/>
    <property type="match status" value="1"/>
</dbReference>
<keyword evidence="11" id="KW-1185">Reference proteome</keyword>
<feature type="binding site" evidence="8">
    <location>
        <position position="5"/>
    </location>
    <ligand>
        <name>Mg(2+)</name>
        <dbReference type="ChEBI" id="CHEBI:18420"/>
    </ligand>
</feature>
<dbReference type="GO" id="GO:0090729">
    <property type="term" value="F:toxin activity"/>
    <property type="evidence" value="ECO:0007669"/>
    <property type="project" value="UniProtKB-KW"/>
</dbReference>
<dbReference type="EC" id="3.1.-.-" evidence="8"/>
<comment type="cofactor">
    <cofactor evidence="1 8">
        <name>Mg(2+)</name>
        <dbReference type="ChEBI" id="CHEBI:18420"/>
    </cofactor>
</comment>
<evidence type="ECO:0000313" key="10">
    <source>
        <dbReference type="EMBL" id="RZF63235.1"/>
    </source>
</evidence>
<dbReference type="RefSeq" id="WP_130159292.1">
    <property type="nucleotide sequence ID" value="NZ_SGIS01000029.1"/>
</dbReference>
<dbReference type="InterPro" id="IPR002716">
    <property type="entry name" value="PIN_dom"/>
</dbReference>
<evidence type="ECO:0000256" key="3">
    <source>
        <dbReference type="ARBA" id="ARBA00022722"/>
    </source>
</evidence>
<dbReference type="InterPro" id="IPR022907">
    <property type="entry name" value="VapC_family"/>
</dbReference>
<keyword evidence="3 8" id="KW-0540">Nuclease</keyword>
<dbReference type="InterPro" id="IPR050556">
    <property type="entry name" value="Type_II_TA_system_RNase"/>
</dbReference>
<dbReference type="GO" id="GO:0000287">
    <property type="term" value="F:magnesium ion binding"/>
    <property type="evidence" value="ECO:0007669"/>
    <property type="project" value="UniProtKB-UniRule"/>
</dbReference>